<dbReference type="InterPro" id="IPR050624">
    <property type="entry name" value="HTH-type_Tx_Regulator"/>
</dbReference>
<dbReference type="Proteomes" id="UP000002698">
    <property type="component" value="Chromosome"/>
</dbReference>
<dbReference type="PANTHER" id="PTHR43479:SF11">
    <property type="entry name" value="ACREF_ENVCD OPERON REPRESSOR-RELATED"/>
    <property type="match status" value="1"/>
</dbReference>
<dbReference type="GO" id="GO:0003677">
    <property type="term" value="F:DNA binding"/>
    <property type="evidence" value="ECO:0007669"/>
    <property type="project" value="UniProtKB-UniRule"/>
</dbReference>
<dbReference type="AlphaFoldDB" id="A0A1U7EW59"/>
<dbReference type="InterPro" id="IPR001647">
    <property type="entry name" value="HTH_TetR"/>
</dbReference>
<feature type="DNA-binding region" description="H-T-H motif" evidence="2">
    <location>
        <begin position="33"/>
        <end position="52"/>
    </location>
</feature>
<dbReference type="eggNOG" id="arCOG02648">
    <property type="taxonomic scope" value="Archaea"/>
</dbReference>
<evidence type="ECO:0000313" key="4">
    <source>
        <dbReference type="EMBL" id="CAI49324.1"/>
    </source>
</evidence>
<feature type="domain" description="HTH tetR-type" evidence="3">
    <location>
        <begin position="10"/>
        <end position="70"/>
    </location>
</feature>
<dbReference type="PANTHER" id="PTHR43479">
    <property type="entry name" value="ACREF/ENVCD OPERON REPRESSOR-RELATED"/>
    <property type="match status" value="1"/>
</dbReference>
<dbReference type="RefSeq" id="WP_011322950.1">
    <property type="nucleotide sequence ID" value="NC_007426.1"/>
</dbReference>
<dbReference type="EnsemblBacteria" id="CAI49324">
    <property type="protein sequence ID" value="CAI49324"/>
    <property type="gene ID" value="NP_2466A"/>
</dbReference>
<accession>A0A1U7EW59</accession>
<dbReference type="InterPro" id="IPR009057">
    <property type="entry name" value="Homeodomain-like_sf"/>
</dbReference>
<dbReference type="STRING" id="348780.NP_2466A"/>
<dbReference type="EMBL" id="CR936257">
    <property type="protein sequence ID" value="CAI49324.1"/>
    <property type="molecule type" value="Genomic_DNA"/>
</dbReference>
<proteinExistence type="predicted"/>
<dbReference type="GeneID" id="3701453"/>
<organism evidence="4 5">
    <name type="scientific">Natronomonas pharaonis (strain ATCC 35678 / DSM 2160 / CIP 103997 / JCM 8858 / NBRC 14720 / NCIMB 2260 / Gabara)</name>
    <name type="common">Halobacterium pharaonis</name>
    <dbReference type="NCBI Taxonomy" id="348780"/>
    <lineage>
        <taxon>Archaea</taxon>
        <taxon>Methanobacteriati</taxon>
        <taxon>Methanobacteriota</taxon>
        <taxon>Stenosarchaea group</taxon>
        <taxon>Halobacteria</taxon>
        <taxon>Halobacteriales</taxon>
        <taxon>Natronomonadaceae</taxon>
        <taxon>Natronomonas</taxon>
    </lineage>
</organism>
<name>A0A1U7EW59_NATPD</name>
<protein>
    <submittedName>
        <fullName evidence="4">TetR family transcription regulator</fullName>
    </submittedName>
</protein>
<evidence type="ECO:0000256" key="2">
    <source>
        <dbReference type="PROSITE-ProRule" id="PRU00335"/>
    </source>
</evidence>
<dbReference type="KEGG" id="nph:NP_2466A"/>
<reference evidence="4 5" key="1">
    <citation type="journal article" date="2005" name="Genome Res.">
        <title>Living with two extremes: conclusions from the genome sequence of Natronomonas pharaonis.</title>
        <authorList>
            <person name="Falb M."/>
            <person name="Pfeiffer F."/>
            <person name="Palm P."/>
            <person name="Rodewald K."/>
            <person name="Hickmann V."/>
            <person name="Tittor J."/>
            <person name="Oesterhelt D."/>
        </authorList>
    </citation>
    <scope>NUCLEOTIDE SEQUENCE [LARGE SCALE GENOMIC DNA]</scope>
    <source>
        <strain evidence="5">ATCC 35678 / DSM 2160 / CIP 103997 / JCM 8858 / NBRC 14720 / NCIMB 2260 / Gabara</strain>
    </source>
</reference>
<gene>
    <name evidence="4" type="ordered locus">NP_2466A</name>
</gene>
<sequence>MKGFTDEERDRIERELREAGRELFASFGLERTRISDITDEVGIGTSTFYQFYDSKAELYLDVIYEEVTQIGDDVADEIADAESLEEEIRRTLTLLFRKLETNDILYQVLVEDDGQRLRNQLDADVQKRHHENKYRTLGPLVERWTENERFRADDPEVALDMLGAVPQFVAHRRQFDALDRNDAYEPARELLVETLTDGLVLE</sequence>
<evidence type="ECO:0000259" key="3">
    <source>
        <dbReference type="PROSITE" id="PS50977"/>
    </source>
</evidence>
<dbReference type="OrthoDB" id="135877at2157"/>
<evidence type="ECO:0000313" key="5">
    <source>
        <dbReference type="Proteomes" id="UP000002698"/>
    </source>
</evidence>
<dbReference type="Pfam" id="PF00440">
    <property type="entry name" value="TetR_N"/>
    <property type="match status" value="1"/>
</dbReference>
<dbReference type="PROSITE" id="PS50977">
    <property type="entry name" value="HTH_TETR_2"/>
    <property type="match status" value="1"/>
</dbReference>
<dbReference type="HOGENOM" id="CLU_069356_42_1_2"/>
<keyword evidence="5" id="KW-1185">Reference proteome</keyword>
<dbReference type="SUPFAM" id="SSF46689">
    <property type="entry name" value="Homeodomain-like"/>
    <property type="match status" value="1"/>
</dbReference>
<dbReference type="Gene3D" id="1.10.357.10">
    <property type="entry name" value="Tetracycline Repressor, domain 2"/>
    <property type="match status" value="1"/>
</dbReference>
<evidence type="ECO:0000256" key="1">
    <source>
        <dbReference type="ARBA" id="ARBA00023125"/>
    </source>
</evidence>
<keyword evidence="1 2" id="KW-0238">DNA-binding</keyword>